<dbReference type="PANTHER" id="PTHR40274:SF3">
    <property type="entry name" value="VIRGINIAMYCIN B LYASE"/>
    <property type="match status" value="1"/>
</dbReference>
<keyword evidence="4" id="KW-1185">Reference proteome</keyword>
<organism evidence="3 4">
    <name type="scientific">Ktedonobacter robiniae</name>
    <dbReference type="NCBI Taxonomy" id="2778365"/>
    <lineage>
        <taxon>Bacteria</taxon>
        <taxon>Bacillati</taxon>
        <taxon>Chloroflexota</taxon>
        <taxon>Ktedonobacteria</taxon>
        <taxon>Ktedonobacterales</taxon>
        <taxon>Ktedonobacteraceae</taxon>
        <taxon>Ktedonobacter</taxon>
    </lineage>
</organism>
<keyword evidence="2" id="KW-0732">Signal</keyword>
<feature type="chain" id="PRO_5045868939" evidence="2">
    <location>
        <begin position="28"/>
        <end position="817"/>
    </location>
</feature>
<dbReference type="Gene3D" id="2.60.120.560">
    <property type="entry name" value="Exo-inulinase, domain 1"/>
    <property type="match status" value="2"/>
</dbReference>
<name>A0ABQ3UQS6_9CHLR</name>
<dbReference type="InterPro" id="IPR015943">
    <property type="entry name" value="WD40/YVTN_repeat-like_dom_sf"/>
</dbReference>
<feature type="region of interest" description="Disordered" evidence="1">
    <location>
        <begin position="589"/>
        <end position="630"/>
    </location>
</feature>
<dbReference type="EMBL" id="BNJG01000001">
    <property type="protein sequence ID" value="GHO54962.1"/>
    <property type="molecule type" value="Genomic_DNA"/>
</dbReference>
<comment type="caution">
    <text evidence="3">The sequence shown here is derived from an EMBL/GenBank/DDBJ whole genome shotgun (WGS) entry which is preliminary data.</text>
</comment>
<sequence length="817" mass="85484">MKQKSDPKKLLAFCVALITFASNLLFALEATLHVYAQASQIAGISSLKTYSTPGNDPWGTAFDSKGRIWVALPGCDIGSTCSSTSAPGKIALFDPSTMSWVSVVTLPTGYGQPLFITADPSDNVWFSMPVTNTIGEYIPSTTSVAQWAVPTAGSGPWGIASDSKGKIWFAEHYGYKIGSFNPTTQAFQEIATPATNSQPYGITVDNSNNVWFTENADSVALIGEYTAGGTLLEYKIRNTATSGTGLTPHLITIDPNGNPWWSEGWVGGVGRLNLVSALPGTNNGVTEYFYPHCNGCSSHTSGVSTDTLGDVWIDDSILNQYGYMPLSGGAFSLYYAAPGSHPHDGLRVDSQNRAWFTAEFANTLYLAIPSTGSSTPTPTPTSTPTATATSTSTPTPTSMPTSWTTQARDTFQRANQGLWGTASDGQTWGGDANAQNAFSISGNAGLVTNTGSNSYSAVLGASETNAEVYLTGSLSAFSNSNFGSVLRWTDGNNWYKAYIDGSQLIIQKKIAGVTTLLASVPFTATAGTLYTIHFRAVGTTLSANVWASFGSEPSSWMATVTDSSLTSGFSGLRALTQSGTLMVTSFTANAPSSTTPTPTSTPAPTPTATVGVTPSATPTFTPTPTSTPGTTVATDTFQRTNQSLWGTASDGQTWGGDANAQNAFSISGNAGLVTNTGSNSYSAVLGASETNAEVYLTGSLSAFSNSNFGSVLRWTDGNNWYKAYIDGSQLIIQKKIAGVTTLLASVPFTATAGTLYTIHFRAVGTTLSANVWASFGSEPSSWMATVTDSSLTSGFSGLRALTQSGTLMVTSFVAKQD</sequence>
<dbReference type="SUPFAM" id="SSF63829">
    <property type="entry name" value="Calcium-dependent phosphotriesterase"/>
    <property type="match status" value="2"/>
</dbReference>
<evidence type="ECO:0000313" key="3">
    <source>
        <dbReference type="EMBL" id="GHO54962.1"/>
    </source>
</evidence>
<reference evidence="3 4" key="1">
    <citation type="journal article" date="2021" name="Int. J. Syst. Evol. Microbiol.">
        <title>Reticulibacter mediterranei gen. nov., sp. nov., within the new family Reticulibacteraceae fam. nov., and Ktedonospora formicarum gen. nov., sp. nov., Ktedonobacter robiniae sp. nov., Dictyobacter formicarum sp. nov. and Dictyobacter arantiisoli sp. nov., belonging to the class Ktedonobacteria.</title>
        <authorList>
            <person name="Yabe S."/>
            <person name="Zheng Y."/>
            <person name="Wang C.M."/>
            <person name="Sakai Y."/>
            <person name="Abe K."/>
            <person name="Yokota A."/>
            <person name="Donadio S."/>
            <person name="Cavaletti L."/>
            <person name="Monciardini P."/>
        </authorList>
    </citation>
    <scope>NUCLEOTIDE SEQUENCE [LARGE SCALE GENOMIC DNA]</scope>
    <source>
        <strain evidence="3 4">SOSP1-30</strain>
    </source>
</reference>
<dbReference type="RefSeq" id="WP_201371613.1">
    <property type="nucleotide sequence ID" value="NZ_BNJG01000001.1"/>
</dbReference>
<protein>
    <submittedName>
        <fullName evidence="3">Uncharacterized protein</fullName>
    </submittedName>
</protein>
<dbReference type="Pfam" id="PF24684">
    <property type="entry name" value="Vgb_lyase"/>
    <property type="match status" value="1"/>
</dbReference>
<dbReference type="InterPro" id="IPR051344">
    <property type="entry name" value="Vgb"/>
</dbReference>
<dbReference type="Proteomes" id="UP000654345">
    <property type="component" value="Unassembled WGS sequence"/>
</dbReference>
<feature type="compositionally biased region" description="Low complexity" evidence="1">
    <location>
        <begin position="589"/>
        <end position="598"/>
    </location>
</feature>
<evidence type="ECO:0000256" key="2">
    <source>
        <dbReference type="SAM" id="SignalP"/>
    </source>
</evidence>
<feature type="signal peptide" evidence="2">
    <location>
        <begin position="1"/>
        <end position="27"/>
    </location>
</feature>
<evidence type="ECO:0000313" key="4">
    <source>
        <dbReference type="Proteomes" id="UP000654345"/>
    </source>
</evidence>
<feature type="compositionally biased region" description="Low complexity" evidence="1">
    <location>
        <begin position="606"/>
        <end position="630"/>
    </location>
</feature>
<proteinExistence type="predicted"/>
<evidence type="ECO:0000256" key="1">
    <source>
        <dbReference type="SAM" id="MobiDB-lite"/>
    </source>
</evidence>
<accession>A0ABQ3UQS6</accession>
<gene>
    <name evidence="3" type="ORF">KSB_34370</name>
</gene>
<dbReference type="PANTHER" id="PTHR40274">
    <property type="entry name" value="VIRGINIAMYCIN B LYASE"/>
    <property type="match status" value="1"/>
</dbReference>
<dbReference type="Gene3D" id="2.130.10.10">
    <property type="entry name" value="YVTN repeat-like/Quinoprotein amine dehydrogenase"/>
    <property type="match status" value="1"/>
</dbReference>
<feature type="region of interest" description="Disordered" evidence="1">
    <location>
        <begin position="371"/>
        <end position="403"/>
    </location>
</feature>